<gene>
    <name evidence="1" type="ORF">PIB30_034285</name>
</gene>
<comment type="caution">
    <text evidence="1">The sequence shown here is derived from an EMBL/GenBank/DDBJ whole genome shotgun (WGS) entry which is preliminary data.</text>
</comment>
<dbReference type="Proteomes" id="UP001341840">
    <property type="component" value="Unassembled WGS sequence"/>
</dbReference>
<sequence length="427" mass="48903">MREESGVRGWRAVERGKHSEVIGLANGRDKGESGGGFVSDAWRARNGARANSVSVDKLSGHTIFMDNLPTNVTKRDIFKEFGKDDYIVDVYISRKKREKPDTNGSKDVKSDEPRAIPRNKELEVIWADEQKQRLQRSLLGVCVNPIDVREVMYALLEEWRGPRMIECRDLGPYKCLLTFDSPEIRDETMHNDLLLSKFDEIRPCWDIFWCSSRRVWLEIIGMPVCLWCVENFDKIARSWGKVVRFDDRAELSKSFSVAKVLIDCYQWEQIHEWISLKVDGRTFEVFVKEYGAEVYSVQSHPDLLEGTTSFETTEMTNFVSIVVESPVEIEESPASRISNDEYVDDPQLEAIMMYNSVPVQSVNADSVNNRTAVNGMSLQMECMVDYFEKGGTIGLELEWTRLDPLMLEAHSNKTCWSDGKCGSWVLG</sequence>
<keyword evidence="2" id="KW-1185">Reference proteome</keyword>
<dbReference type="InterPro" id="IPR035979">
    <property type="entry name" value="RBD_domain_sf"/>
</dbReference>
<evidence type="ECO:0000313" key="1">
    <source>
        <dbReference type="EMBL" id="MED6219270.1"/>
    </source>
</evidence>
<dbReference type="EMBL" id="JASCZI010272019">
    <property type="protein sequence ID" value="MED6219270.1"/>
    <property type="molecule type" value="Genomic_DNA"/>
</dbReference>
<name>A0ABU6ZAC2_9FABA</name>
<evidence type="ECO:0008006" key="3">
    <source>
        <dbReference type="Google" id="ProtNLM"/>
    </source>
</evidence>
<dbReference type="SUPFAM" id="SSF54928">
    <property type="entry name" value="RNA-binding domain, RBD"/>
    <property type="match status" value="1"/>
</dbReference>
<accession>A0ABU6ZAC2</accession>
<reference evidence="1 2" key="1">
    <citation type="journal article" date="2023" name="Plants (Basel)">
        <title>Bridging the Gap: Combining Genomics and Transcriptomics Approaches to Understand Stylosanthes scabra, an Orphan Legume from the Brazilian Caatinga.</title>
        <authorList>
            <person name="Ferreira-Neto J.R.C."/>
            <person name="da Silva M.D."/>
            <person name="Binneck E."/>
            <person name="de Melo N.F."/>
            <person name="da Silva R.H."/>
            <person name="de Melo A.L.T.M."/>
            <person name="Pandolfi V."/>
            <person name="Bustamante F.O."/>
            <person name="Brasileiro-Vidal A.C."/>
            <person name="Benko-Iseppon A.M."/>
        </authorList>
    </citation>
    <scope>NUCLEOTIDE SEQUENCE [LARGE SCALE GENOMIC DNA]</scope>
    <source>
        <tissue evidence="1">Leaves</tissue>
    </source>
</reference>
<protein>
    <recommendedName>
        <fullName evidence="3">RRM domain-containing protein</fullName>
    </recommendedName>
</protein>
<proteinExistence type="predicted"/>
<organism evidence="1 2">
    <name type="scientific">Stylosanthes scabra</name>
    <dbReference type="NCBI Taxonomy" id="79078"/>
    <lineage>
        <taxon>Eukaryota</taxon>
        <taxon>Viridiplantae</taxon>
        <taxon>Streptophyta</taxon>
        <taxon>Embryophyta</taxon>
        <taxon>Tracheophyta</taxon>
        <taxon>Spermatophyta</taxon>
        <taxon>Magnoliopsida</taxon>
        <taxon>eudicotyledons</taxon>
        <taxon>Gunneridae</taxon>
        <taxon>Pentapetalae</taxon>
        <taxon>rosids</taxon>
        <taxon>fabids</taxon>
        <taxon>Fabales</taxon>
        <taxon>Fabaceae</taxon>
        <taxon>Papilionoideae</taxon>
        <taxon>50 kb inversion clade</taxon>
        <taxon>dalbergioids sensu lato</taxon>
        <taxon>Dalbergieae</taxon>
        <taxon>Pterocarpus clade</taxon>
        <taxon>Stylosanthes</taxon>
    </lineage>
</organism>
<evidence type="ECO:0000313" key="2">
    <source>
        <dbReference type="Proteomes" id="UP001341840"/>
    </source>
</evidence>